<gene>
    <name evidence="1" type="ORF">N7476_003004</name>
</gene>
<name>A0A9W9Q4U0_9EURO</name>
<reference evidence="1" key="1">
    <citation type="submission" date="2022-12" db="EMBL/GenBank/DDBJ databases">
        <authorList>
            <person name="Petersen C."/>
        </authorList>
    </citation>
    <scope>NUCLEOTIDE SEQUENCE</scope>
    <source>
        <strain evidence="1">IBT 21472</strain>
    </source>
</reference>
<keyword evidence="2" id="KW-1185">Reference proteome</keyword>
<dbReference type="AlphaFoldDB" id="A0A9W9Q4U0"/>
<comment type="caution">
    <text evidence="1">The sequence shown here is derived from an EMBL/GenBank/DDBJ whole genome shotgun (WGS) entry which is preliminary data.</text>
</comment>
<accession>A0A9W9Q4U0</accession>
<sequence>MLRDASYVQVITVPGIEVLLQEAEAEPFTYHKSWEDGQRDPWLPMETALTFAMTSFLHSTMD</sequence>
<reference evidence="1" key="2">
    <citation type="journal article" date="2023" name="IMA Fungus">
        <title>Comparative genomic study of the Penicillium genus elucidates a diverse pangenome and 15 lateral gene transfer events.</title>
        <authorList>
            <person name="Petersen C."/>
            <person name="Sorensen T."/>
            <person name="Nielsen M.R."/>
            <person name="Sondergaard T.E."/>
            <person name="Sorensen J.L."/>
            <person name="Fitzpatrick D.A."/>
            <person name="Frisvad J.C."/>
            <person name="Nielsen K.L."/>
        </authorList>
    </citation>
    <scope>NUCLEOTIDE SEQUENCE</scope>
    <source>
        <strain evidence="1">IBT 21472</strain>
    </source>
</reference>
<evidence type="ECO:0000313" key="1">
    <source>
        <dbReference type="EMBL" id="KAJ5324404.1"/>
    </source>
</evidence>
<proteinExistence type="predicted"/>
<protein>
    <submittedName>
        <fullName evidence="1">AMP-binding enzyme</fullName>
    </submittedName>
</protein>
<evidence type="ECO:0000313" key="2">
    <source>
        <dbReference type="Proteomes" id="UP001147746"/>
    </source>
</evidence>
<dbReference type="Proteomes" id="UP001147746">
    <property type="component" value="Unassembled WGS sequence"/>
</dbReference>
<dbReference type="EMBL" id="JAPZBO010000002">
    <property type="protein sequence ID" value="KAJ5324404.1"/>
    <property type="molecule type" value="Genomic_DNA"/>
</dbReference>
<organism evidence="1 2">
    <name type="scientific">Penicillium atrosanguineum</name>
    <dbReference type="NCBI Taxonomy" id="1132637"/>
    <lineage>
        <taxon>Eukaryota</taxon>
        <taxon>Fungi</taxon>
        <taxon>Dikarya</taxon>
        <taxon>Ascomycota</taxon>
        <taxon>Pezizomycotina</taxon>
        <taxon>Eurotiomycetes</taxon>
        <taxon>Eurotiomycetidae</taxon>
        <taxon>Eurotiales</taxon>
        <taxon>Aspergillaceae</taxon>
        <taxon>Penicillium</taxon>
    </lineage>
</organism>